<evidence type="ECO:0000313" key="3">
    <source>
        <dbReference type="Proteomes" id="UP001499974"/>
    </source>
</evidence>
<dbReference type="RefSeq" id="WP_345521010.1">
    <property type="nucleotide sequence ID" value="NZ_BAABKM010000002.1"/>
</dbReference>
<proteinExistence type="predicted"/>
<protein>
    <submittedName>
        <fullName evidence="2">Uncharacterized protein</fullName>
    </submittedName>
</protein>
<dbReference type="Proteomes" id="UP001499974">
    <property type="component" value="Unassembled WGS sequence"/>
</dbReference>
<keyword evidence="1" id="KW-1133">Transmembrane helix</keyword>
<evidence type="ECO:0000313" key="2">
    <source>
        <dbReference type="EMBL" id="GAA4702044.1"/>
    </source>
</evidence>
<dbReference type="EMBL" id="BAABKM010000002">
    <property type="protein sequence ID" value="GAA4702044.1"/>
    <property type="molecule type" value="Genomic_DNA"/>
</dbReference>
<evidence type="ECO:0000256" key="1">
    <source>
        <dbReference type="SAM" id="Phobius"/>
    </source>
</evidence>
<keyword evidence="1" id="KW-0812">Transmembrane</keyword>
<feature type="transmembrane region" description="Helical" evidence="1">
    <location>
        <begin position="40"/>
        <end position="61"/>
    </location>
</feature>
<gene>
    <name evidence="2" type="ORF">GCM10023349_19020</name>
</gene>
<accession>A0ABP8X7F9</accession>
<sequence>MSEQQIKDGYDRLEGALAPPLDSLQRVDRRVAARRRQRRTAVAGVATLGVLAVGGTVVVLASGDDGTGPAVANDTAGDPVSTLVLRRPDGSTYAFDDVKVSCTRPRTAAGDPISEAKGRIWMYSPIEFTGSEKGGDAQVTQPFVYFEGVVAKLHPDQTFSLPVDGPGDSDTFPMTFFVADTEGAPDGNEVSSAVSDATGTVRVLRASCDPVPVLQLDVTSTLGSEEEKTSLDVAGTLR</sequence>
<keyword evidence="1" id="KW-0472">Membrane</keyword>
<name>A0ABP8X7F9_9ACTN</name>
<comment type="caution">
    <text evidence="2">The sequence shown here is derived from an EMBL/GenBank/DDBJ whole genome shotgun (WGS) entry which is preliminary data.</text>
</comment>
<reference evidence="3" key="1">
    <citation type="journal article" date="2019" name="Int. J. Syst. Evol. Microbiol.">
        <title>The Global Catalogue of Microorganisms (GCM) 10K type strain sequencing project: providing services to taxonomists for standard genome sequencing and annotation.</title>
        <authorList>
            <consortium name="The Broad Institute Genomics Platform"/>
            <consortium name="The Broad Institute Genome Sequencing Center for Infectious Disease"/>
            <person name="Wu L."/>
            <person name="Ma J."/>
        </authorList>
    </citation>
    <scope>NUCLEOTIDE SEQUENCE [LARGE SCALE GENOMIC DNA]</scope>
    <source>
        <strain evidence="3">JCM 18531</strain>
    </source>
</reference>
<keyword evidence="3" id="KW-1185">Reference proteome</keyword>
<organism evidence="2 3">
    <name type="scientific">Nocardioides conyzicola</name>
    <dbReference type="NCBI Taxonomy" id="1651781"/>
    <lineage>
        <taxon>Bacteria</taxon>
        <taxon>Bacillati</taxon>
        <taxon>Actinomycetota</taxon>
        <taxon>Actinomycetes</taxon>
        <taxon>Propionibacteriales</taxon>
        <taxon>Nocardioidaceae</taxon>
        <taxon>Nocardioides</taxon>
    </lineage>
</organism>